<evidence type="ECO:0000313" key="1">
    <source>
        <dbReference type="EMBL" id="PHZ07243.1"/>
    </source>
</evidence>
<keyword evidence="2" id="KW-1185">Reference proteome</keyword>
<dbReference type="Proteomes" id="UP000242254">
    <property type="component" value="Unassembled WGS sequence"/>
</dbReference>
<dbReference type="EMBL" id="KZ303885">
    <property type="protein sequence ID" value="PHZ07243.1"/>
    <property type="molecule type" value="Genomic_DNA"/>
</dbReference>
<dbReference type="RefSeq" id="XP_023460951.1">
    <property type="nucleotide sequence ID" value="XM_023609855.1"/>
</dbReference>
<protein>
    <submittedName>
        <fullName evidence="1">Uncharacterized protein</fullName>
    </submittedName>
</protein>
<proteinExistence type="predicted"/>
<evidence type="ECO:0000313" key="2">
    <source>
        <dbReference type="Proteomes" id="UP000242254"/>
    </source>
</evidence>
<reference evidence="1 2" key="1">
    <citation type="journal article" date="2016" name="Proc. Natl. Acad. Sci. U.S.A.">
        <title>Lipid metabolic changes in an early divergent fungus govern the establishment of a mutualistic symbiosis with endobacteria.</title>
        <authorList>
            <person name="Lastovetsky O.A."/>
            <person name="Gaspar M.L."/>
            <person name="Mondo S.J."/>
            <person name="LaButti K.M."/>
            <person name="Sandor L."/>
            <person name="Grigoriev I.V."/>
            <person name="Henry S.A."/>
            <person name="Pawlowska T.E."/>
        </authorList>
    </citation>
    <scope>NUCLEOTIDE SEQUENCE [LARGE SCALE GENOMIC DNA]</scope>
    <source>
        <strain evidence="1 2">ATCC 52813</strain>
    </source>
</reference>
<dbReference type="AlphaFoldDB" id="A0A2G4SEM9"/>
<accession>A0A2G4SEM9</accession>
<organism evidence="1 2">
    <name type="scientific">Rhizopus microsporus ATCC 52813</name>
    <dbReference type="NCBI Taxonomy" id="1340429"/>
    <lineage>
        <taxon>Eukaryota</taxon>
        <taxon>Fungi</taxon>
        <taxon>Fungi incertae sedis</taxon>
        <taxon>Mucoromycota</taxon>
        <taxon>Mucoromycotina</taxon>
        <taxon>Mucoromycetes</taxon>
        <taxon>Mucorales</taxon>
        <taxon>Mucorineae</taxon>
        <taxon>Rhizopodaceae</taxon>
        <taxon>Rhizopus</taxon>
    </lineage>
</organism>
<gene>
    <name evidence="1" type="ORF">RHIMIDRAFT_242855</name>
</gene>
<sequence>MIAVKIGRMYRLTLNACRSNYIHPIRACHTLFDSFRNKLSDDITYMSRYNPVDVQTWKGGGGPP</sequence>
<dbReference type="GeneID" id="35440845"/>
<name>A0A2G4SEM9_RHIZD</name>